<dbReference type="EMBL" id="FAVB01000001">
    <property type="protein sequence ID" value="CUU70880.1"/>
    <property type="molecule type" value="Genomic_DNA"/>
</dbReference>
<evidence type="ECO:0000256" key="2">
    <source>
        <dbReference type="ARBA" id="ARBA00023002"/>
    </source>
</evidence>
<evidence type="ECO:0000313" key="4">
    <source>
        <dbReference type="Proteomes" id="UP000052237"/>
    </source>
</evidence>
<dbReference type="PRINTS" id="PR00368">
    <property type="entry name" value="FADPNR"/>
</dbReference>
<sequence>MENVYDIIVIGGGPCGIATIVEAKHNGFKNVLLLEKGDNHSQTIRKFYKDGKRVDKVYKGLESETKGSVEFFDGTKESTLNYFDRLLDDGKIDAMFNSEVESVKKNNGVFEVVTSKGTFKSKNVMIGIGKMGKPNKPEYKISPSLTQVINFNLNSCNCGERILVVGGGNSAAEYALELSKCNKVTLCYRKDKFTRLNEINEAGVFEYNKAGKLELKLGVDIVGLDNENGKVNVKFNNSTNEIYDRIIYAIGGSTPVDFLQKCGVELKDNEPILDENLQTKTPGLFVGGDIASKSGGSIVVALNDAHTVISYIMKSK</sequence>
<evidence type="ECO:0000256" key="1">
    <source>
        <dbReference type="ARBA" id="ARBA00022630"/>
    </source>
</evidence>
<dbReference type="InterPro" id="IPR050097">
    <property type="entry name" value="Ferredoxin-NADP_redctase_2"/>
</dbReference>
<evidence type="ECO:0000313" key="3">
    <source>
        <dbReference type="EMBL" id="CUU70880.1"/>
    </source>
</evidence>
<protein>
    <submittedName>
        <fullName evidence="3">Oxidoreductase</fullName>
        <ecNumber evidence="3">1.18.1.2</ecNumber>
    </submittedName>
</protein>
<dbReference type="PRINTS" id="PR00469">
    <property type="entry name" value="PNDRDTASEII"/>
</dbReference>
<gene>
    <name evidence="3" type="ORF">ERS686654_00284</name>
</gene>
<dbReference type="GO" id="GO:0004324">
    <property type="term" value="F:ferredoxin-NADP+ reductase activity"/>
    <property type="evidence" value="ECO:0007669"/>
    <property type="project" value="UniProtKB-EC"/>
</dbReference>
<dbReference type="SUPFAM" id="SSF51905">
    <property type="entry name" value="FAD/NAD(P)-binding domain"/>
    <property type="match status" value="1"/>
</dbReference>
<name>A0A0S4R9S7_CAMHY</name>
<keyword evidence="1" id="KW-0285">Flavoprotein</keyword>
<dbReference type="AlphaFoldDB" id="A0A0S4R9S7"/>
<reference evidence="3 4" key="1">
    <citation type="submission" date="2015-11" db="EMBL/GenBank/DDBJ databases">
        <authorList>
            <consortium name="Pathogen Informatics"/>
        </authorList>
    </citation>
    <scope>NUCLEOTIDE SEQUENCE [LARGE SCALE GENOMIC DNA]</scope>
    <source>
        <strain evidence="3 4">006A-0059</strain>
    </source>
</reference>
<accession>A0A0S4R9S7</accession>
<organism evidence="3 4">
    <name type="scientific">Campylobacter hyointestinalis subsp. hyointestinalis</name>
    <dbReference type="NCBI Taxonomy" id="91352"/>
    <lineage>
        <taxon>Bacteria</taxon>
        <taxon>Pseudomonadati</taxon>
        <taxon>Campylobacterota</taxon>
        <taxon>Epsilonproteobacteria</taxon>
        <taxon>Campylobacterales</taxon>
        <taxon>Campylobacteraceae</taxon>
        <taxon>Campylobacter</taxon>
    </lineage>
</organism>
<comment type="caution">
    <text evidence="3">The sequence shown here is derived from an EMBL/GenBank/DDBJ whole genome shotgun (WGS) entry which is preliminary data.</text>
</comment>
<dbReference type="InterPro" id="IPR036188">
    <property type="entry name" value="FAD/NAD-bd_sf"/>
</dbReference>
<dbReference type="RefSeq" id="WP_059434912.1">
    <property type="nucleotide sequence ID" value="NZ_FAVB01000001.1"/>
</dbReference>
<dbReference type="EC" id="1.18.1.2" evidence="3"/>
<proteinExistence type="predicted"/>
<dbReference type="Pfam" id="PF13738">
    <property type="entry name" value="Pyr_redox_3"/>
    <property type="match status" value="1"/>
</dbReference>
<dbReference type="Proteomes" id="UP000052237">
    <property type="component" value="Unassembled WGS sequence"/>
</dbReference>
<dbReference type="Gene3D" id="3.50.50.60">
    <property type="entry name" value="FAD/NAD(P)-binding domain"/>
    <property type="match status" value="2"/>
</dbReference>
<keyword evidence="2 3" id="KW-0560">Oxidoreductase</keyword>
<dbReference type="PANTHER" id="PTHR48105">
    <property type="entry name" value="THIOREDOXIN REDUCTASE 1-RELATED-RELATED"/>
    <property type="match status" value="1"/>
</dbReference>
<keyword evidence="4" id="KW-1185">Reference proteome</keyword>